<dbReference type="PANTHER" id="PTHR47506:SF6">
    <property type="entry name" value="HTH-TYPE TRANSCRIPTIONAL REPRESSOR NEMR"/>
    <property type="match status" value="1"/>
</dbReference>
<dbReference type="Pfam" id="PF17940">
    <property type="entry name" value="TetR_C_31"/>
    <property type="match status" value="1"/>
</dbReference>
<reference evidence="6 7" key="1">
    <citation type="submission" date="2019-08" db="EMBL/GenBank/DDBJ databases">
        <title>Draft genome sequence of Citrobacter portucalensis strain isolated from green turtle.</title>
        <authorList>
            <person name="Fernandes M.R."/>
            <person name="Sellera F.P."/>
            <person name="Goldeberg D.W."/>
            <person name="Costa D.C."/>
            <person name="Lincopan N."/>
        </authorList>
    </citation>
    <scope>NUCLEOTIDE SEQUENCE [LARGE SCALE GENOMIC DNA]</scope>
    <source>
        <strain evidence="6 7">TV06</strain>
    </source>
</reference>
<gene>
    <name evidence="6" type="ORF">D3H66_00650</name>
</gene>
<keyword evidence="1" id="KW-0805">Transcription regulation</keyword>
<dbReference type="InterPro" id="IPR009057">
    <property type="entry name" value="Homeodomain-like_sf"/>
</dbReference>
<dbReference type="SUPFAM" id="SSF48498">
    <property type="entry name" value="Tetracyclin repressor-like, C-terminal domain"/>
    <property type="match status" value="1"/>
</dbReference>
<dbReference type="EMBL" id="VTZD01000002">
    <property type="protein sequence ID" value="KAA1146894.1"/>
    <property type="molecule type" value="Genomic_DNA"/>
</dbReference>
<organism evidence="6 7">
    <name type="scientific">Citrobacter portucalensis</name>
    <dbReference type="NCBI Taxonomy" id="1639133"/>
    <lineage>
        <taxon>Bacteria</taxon>
        <taxon>Pseudomonadati</taxon>
        <taxon>Pseudomonadota</taxon>
        <taxon>Gammaproteobacteria</taxon>
        <taxon>Enterobacterales</taxon>
        <taxon>Enterobacteriaceae</taxon>
        <taxon>Citrobacter</taxon>
        <taxon>Citrobacter freundii complex</taxon>
    </lineage>
</organism>
<accession>A0A5B0TCJ3</accession>
<dbReference type="Proteomes" id="UP000323297">
    <property type="component" value="Unassembled WGS sequence"/>
</dbReference>
<keyword evidence="2 4" id="KW-0238">DNA-binding</keyword>
<evidence type="ECO:0000256" key="4">
    <source>
        <dbReference type="PROSITE-ProRule" id="PRU00335"/>
    </source>
</evidence>
<dbReference type="AlphaFoldDB" id="A0A5B0TCJ3"/>
<evidence type="ECO:0000256" key="2">
    <source>
        <dbReference type="ARBA" id="ARBA00023125"/>
    </source>
</evidence>
<evidence type="ECO:0000256" key="3">
    <source>
        <dbReference type="ARBA" id="ARBA00023163"/>
    </source>
</evidence>
<dbReference type="PANTHER" id="PTHR47506">
    <property type="entry name" value="TRANSCRIPTIONAL REGULATORY PROTEIN"/>
    <property type="match status" value="1"/>
</dbReference>
<feature type="DNA-binding region" description="H-T-H motif" evidence="4">
    <location>
        <begin position="30"/>
        <end position="49"/>
    </location>
</feature>
<proteinExistence type="predicted"/>
<dbReference type="InterPro" id="IPR001647">
    <property type="entry name" value="HTH_TetR"/>
</dbReference>
<dbReference type="PROSITE" id="PS50977">
    <property type="entry name" value="HTH_TETR_2"/>
    <property type="match status" value="1"/>
</dbReference>
<keyword evidence="3" id="KW-0804">Transcription</keyword>
<dbReference type="Gene3D" id="1.10.357.10">
    <property type="entry name" value="Tetracycline Repressor, domain 2"/>
    <property type="match status" value="1"/>
</dbReference>
<dbReference type="GO" id="GO:0003677">
    <property type="term" value="F:DNA binding"/>
    <property type="evidence" value="ECO:0007669"/>
    <property type="project" value="UniProtKB-UniRule"/>
</dbReference>
<dbReference type="InterPro" id="IPR041583">
    <property type="entry name" value="TetR_C_31"/>
</dbReference>
<feature type="domain" description="HTH tetR-type" evidence="5">
    <location>
        <begin position="7"/>
        <end position="67"/>
    </location>
</feature>
<dbReference type="InterPro" id="IPR036271">
    <property type="entry name" value="Tet_transcr_reg_TetR-rel_C_sf"/>
</dbReference>
<evidence type="ECO:0000256" key="1">
    <source>
        <dbReference type="ARBA" id="ARBA00023015"/>
    </source>
</evidence>
<evidence type="ECO:0000259" key="5">
    <source>
        <dbReference type="PROSITE" id="PS50977"/>
    </source>
</evidence>
<comment type="caution">
    <text evidence="6">The sequence shown here is derived from an EMBL/GenBank/DDBJ whole genome shotgun (WGS) entry which is preliminary data.</text>
</comment>
<dbReference type="SUPFAM" id="SSF46689">
    <property type="entry name" value="Homeodomain-like"/>
    <property type="match status" value="1"/>
</dbReference>
<evidence type="ECO:0000313" key="6">
    <source>
        <dbReference type="EMBL" id="KAA1146894.1"/>
    </source>
</evidence>
<name>A0A5B0TCJ3_9ENTR</name>
<evidence type="ECO:0000313" key="7">
    <source>
        <dbReference type="Proteomes" id="UP000323297"/>
    </source>
</evidence>
<protein>
    <submittedName>
        <fullName evidence="6">TetR/AcrR family transcriptional regulator</fullName>
    </submittedName>
</protein>
<dbReference type="RefSeq" id="WP_103015124.1">
    <property type="nucleotide sequence ID" value="NZ_CABDXB010000001.1"/>
</dbReference>
<sequence>MRRANDPQRREKIVQATLDAVIAHGIHGVTHRKIAMIAEVPLGSMTYYFSGIDELLMEAFGRFTDRMLLQYQDFFADVKDASQACHAITDMIYGSQVTTPDNMELMYQLYAFASRKPALKTVMQNWMLRSQQTLEQWFDPVTARALDAFIEGMTLHFVTDKKPLQREDILLMVERIAGIPATVSCA</sequence>